<dbReference type="RefSeq" id="WP_108894668.1">
    <property type="nucleotide sequence ID" value="NZ_ONZF01000005.1"/>
</dbReference>
<dbReference type="Pfam" id="PF07509">
    <property type="entry name" value="DUF1523"/>
    <property type="match status" value="1"/>
</dbReference>
<evidence type="ECO:0000313" key="2">
    <source>
        <dbReference type="EMBL" id="SPJ24834.1"/>
    </source>
</evidence>
<dbReference type="AlphaFoldDB" id="A0A2R8BXC7"/>
<proteinExistence type="predicted"/>
<name>A0A2R8BXC7_9RHOB</name>
<evidence type="ECO:0000313" key="3">
    <source>
        <dbReference type="Proteomes" id="UP000244912"/>
    </source>
</evidence>
<protein>
    <recommendedName>
        <fullName evidence="4">DUF1523 domain-containing protein</fullName>
    </recommendedName>
</protein>
<keyword evidence="3" id="KW-1185">Reference proteome</keyword>
<organism evidence="2 3">
    <name type="scientific">Palleronia abyssalis</name>
    <dbReference type="NCBI Taxonomy" id="1501240"/>
    <lineage>
        <taxon>Bacteria</taxon>
        <taxon>Pseudomonadati</taxon>
        <taxon>Pseudomonadota</taxon>
        <taxon>Alphaproteobacteria</taxon>
        <taxon>Rhodobacterales</taxon>
        <taxon>Roseobacteraceae</taxon>
        <taxon>Palleronia</taxon>
    </lineage>
</organism>
<accession>A0A2R8BXC7</accession>
<evidence type="ECO:0000256" key="1">
    <source>
        <dbReference type="SAM" id="Phobius"/>
    </source>
</evidence>
<dbReference type="EMBL" id="ONZF01000005">
    <property type="protein sequence ID" value="SPJ24834.1"/>
    <property type="molecule type" value="Genomic_DNA"/>
</dbReference>
<gene>
    <name evidence="2" type="ORF">PAA8504_02674</name>
</gene>
<keyword evidence="1" id="KW-0472">Membrane</keyword>
<keyword evidence="1" id="KW-0812">Transmembrane</keyword>
<reference evidence="2 3" key="1">
    <citation type="submission" date="2018-03" db="EMBL/GenBank/DDBJ databases">
        <authorList>
            <person name="Keele B.F."/>
        </authorList>
    </citation>
    <scope>NUCLEOTIDE SEQUENCE [LARGE SCALE GENOMIC DNA]</scope>
    <source>
        <strain evidence="2 3">CECT 8504</strain>
    </source>
</reference>
<sequence length="188" mass="21456">MKFIRLALLALVMLGVFAVLHYALPQTDVVRIVNTDVRRMDFGANAIFYSEAGTGSNTGGNRDIRFIETVEPDGDPMVYRNEDTGWSWPFYFKFDSADLQASAADLVSTREAPIWIAVRHYGWRSRLLSAFPNAISIERVDGPDVKFFPWLTLVILTTLLVAALLLWRVAQIFWRRTVRPLFKRGDDI</sequence>
<dbReference type="OrthoDB" id="5354324at2"/>
<keyword evidence="1" id="KW-1133">Transmembrane helix</keyword>
<dbReference type="InterPro" id="IPR011088">
    <property type="entry name" value="Phage_phiNM3_A0EWY4"/>
</dbReference>
<feature type="transmembrane region" description="Helical" evidence="1">
    <location>
        <begin position="147"/>
        <end position="167"/>
    </location>
</feature>
<dbReference type="Proteomes" id="UP000244912">
    <property type="component" value="Unassembled WGS sequence"/>
</dbReference>
<evidence type="ECO:0008006" key="4">
    <source>
        <dbReference type="Google" id="ProtNLM"/>
    </source>
</evidence>